<comment type="similarity">
    <text evidence="1">Belongs to the glycosyl hydrolase 2 family.</text>
</comment>
<dbReference type="PANTHER" id="PTHR42732:SF1">
    <property type="entry name" value="BETA-MANNOSIDASE"/>
    <property type="match status" value="1"/>
</dbReference>
<protein>
    <submittedName>
        <fullName evidence="3">Glycosyl hydrolase family 2</fullName>
    </submittedName>
</protein>
<dbReference type="PANTHER" id="PTHR42732">
    <property type="entry name" value="BETA-GALACTOSIDASE"/>
    <property type="match status" value="1"/>
</dbReference>
<evidence type="ECO:0000313" key="3">
    <source>
        <dbReference type="EMBL" id="PQV48226.1"/>
    </source>
</evidence>
<accession>A0A362X273</accession>
<dbReference type="InterPro" id="IPR006104">
    <property type="entry name" value="Glyco_hydro_2_N"/>
</dbReference>
<dbReference type="AlphaFoldDB" id="A0A362X273"/>
<dbReference type="SUPFAM" id="SSF51445">
    <property type="entry name" value="(Trans)glycosidases"/>
    <property type="match status" value="1"/>
</dbReference>
<dbReference type="InterPro" id="IPR017853">
    <property type="entry name" value="GH"/>
</dbReference>
<reference evidence="3 4" key="1">
    <citation type="submission" date="2018-02" db="EMBL/GenBank/DDBJ databases">
        <title>Genomic Encyclopedia of Archaeal and Bacterial Type Strains, Phase II (KMG-II): from individual species to whole genera.</title>
        <authorList>
            <person name="Goeker M."/>
        </authorList>
    </citation>
    <scope>NUCLEOTIDE SEQUENCE [LARGE SCALE GENOMIC DNA]</scope>
    <source>
        <strain evidence="3 4">DSM 21165</strain>
    </source>
</reference>
<organism evidence="3 4">
    <name type="scientific">Jejuia pallidilutea</name>
    <dbReference type="NCBI Taxonomy" id="504487"/>
    <lineage>
        <taxon>Bacteria</taxon>
        <taxon>Pseudomonadati</taxon>
        <taxon>Bacteroidota</taxon>
        <taxon>Flavobacteriia</taxon>
        <taxon>Flavobacteriales</taxon>
        <taxon>Flavobacteriaceae</taxon>
        <taxon>Jejuia</taxon>
    </lineage>
</organism>
<dbReference type="Gene3D" id="3.20.20.80">
    <property type="entry name" value="Glycosidases"/>
    <property type="match status" value="1"/>
</dbReference>
<dbReference type="Pfam" id="PF02837">
    <property type="entry name" value="Glyco_hydro_2_N"/>
    <property type="match status" value="1"/>
</dbReference>
<dbReference type="GO" id="GO:0004553">
    <property type="term" value="F:hydrolase activity, hydrolyzing O-glycosyl compounds"/>
    <property type="evidence" value="ECO:0007669"/>
    <property type="project" value="InterPro"/>
</dbReference>
<sequence length="931" mass="104873">MKQLSVLWLTLFTLVFLNSCEKATETKLDLSGEWTVKLDSAEVGFNQKWASKKIEGNKIALPATLDEAGIGKPNQLKPAINNYVMSNLTRKHQYIGKAWYQKEVNIPKDWASKTITLNLERIIWESSVFIDGKLVGTSNSLVGNHVFDLTSYISTGKHLLTICVDNSNKFPNINVAGTKYPDKVNQDMAHAYTNHTQIKWNGILGDIALYAHEDNAPKNLQIYPNSGGESLRISFEQKTPNVTALQCKITSISGDLLYSETISNSEIQGNKISFSIQKPKNLEYWDEFNPALYDVEIQTNSGEIVSRFGFKTINNTNANLSLNGKRIFLRGNLECVIFPLTGRPPMKKEAWAKLIAQAKNYGLNHLRFHSWCPPKAAFEAADEAGFYYQVELPHWSLKVGEDTATNEFLRSEAHKIINDYGNHPSFVLMAMGNELQGSAEVLNNMVAELKTKDNRHLYATTAFSFQQPMGTRPEPEDDFFVAQWTDKGWIRGQGVFNSKPPHFNADFTSGSAHIKIPLISHEIGQYSVYPDMSEIEKYTGVLKPLNFIAVKEDLERKGLLDLAPEFTYNSGKLAALLYKEEIERALKTPSFDGFQLLQLQDFPGQGTALVGLLNAFWESKGVISAEEFRQFNSELVPLIRFEKAVYETEETFEAAIEIANFFEPKTNQVLDWEIADESGHILKNGSIKNVNLKIGHNTNLGTINFPIVTNEAKKLTIKVALQDSPYKNSWHIWVYPKNVSITAKDIEITNSFDSALKMLNEGKKVLLSPDPKTLSGIEGRFVPVFWSPVHFPNQPATMGVLLDDNHPAFNSFPTSTHSDWQWWDLCINSKSIITDSLEVTPIVRVIDNFVTNHHLANVFEAKCGKGNLVFSSIDITSDLDKRPVARQLRHSLLQYMEGTNFTPSKTLKIKSLNDLELNKKQNGFSTKDIYN</sequence>
<comment type="caution">
    <text evidence="3">The sequence shown here is derived from an EMBL/GenBank/DDBJ whole genome shotgun (WGS) entry which is preliminary data.</text>
</comment>
<dbReference type="GO" id="GO:0005975">
    <property type="term" value="P:carbohydrate metabolic process"/>
    <property type="evidence" value="ECO:0007669"/>
    <property type="project" value="InterPro"/>
</dbReference>
<dbReference type="SUPFAM" id="SSF49785">
    <property type="entry name" value="Galactose-binding domain-like"/>
    <property type="match status" value="1"/>
</dbReference>
<dbReference type="Gene3D" id="2.60.120.260">
    <property type="entry name" value="Galactose-binding domain-like"/>
    <property type="match status" value="1"/>
</dbReference>
<dbReference type="Proteomes" id="UP000251545">
    <property type="component" value="Unassembled WGS sequence"/>
</dbReference>
<name>A0A362X273_9FLAO</name>
<proteinExistence type="inferred from homology"/>
<dbReference type="InterPro" id="IPR008979">
    <property type="entry name" value="Galactose-bd-like_sf"/>
</dbReference>
<dbReference type="InterPro" id="IPR051913">
    <property type="entry name" value="GH2_Domain-Containing"/>
</dbReference>
<keyword evidence="3" id="KW-0378">Hydrolase</keyword>
<gene>
    <name evidence="3" type="ORF">CLV33_10576</name>
</gene>
<feature type="domain" description="Glycosyl hydrolases family 2 sugar binding" evidence="2">
    <location>
        <begin position="30"/>
        <end position="166"/>
    </location>
</feature>
<dbReference type="RefSeq" id="WP_105473708.1">
    <property type="nucleotide sequence ID" value="NZ_PVEO01000005.1"/>
</dbReference>
<dbReference type="EMBL" id="PVEO01000005">
    <property type="protein sequence ID" value="PQV48226.1"/>
    <property type="molecule type" value="Genomic_DNA"/>
</dbReference>
<evidence type="ECO:0000256" key="1">
    <source>
        <dbReference type="ARBA" id="ARBA00007401"/>
    </source>
</evidence>
<evidence type="ECO:0000259" key="2">
    <source>
        <dbReference type="Pfam" id="PF02837"/>
    </source>
</evidence>
<evidence type="ECO:0000313" key="4">
    <source>
        <dbReference type="Proteomes" id="UP000251545"/>
    </source>
</evidence>